<keyword evidence="2" id="KW-1185">Reference proteome</keyword>
<dbReference type="RefSeq" id="XP_013432122.1">
    <property type="nucleotide sequence ID" value="XM_013576668.1"/>
</dbReference>
<reference evidence="1 2" key="1">
    <citation type="journal article" date="2014" name="BMC Genomics">
        <title>Genome sequencing of four Aureobasidium pullulans varieties: biotechnological potential, stress tolerance, and description of new species.</title>
        <authorList>
            <person name="Gostin Ar C."/>
            <person name="Ohm R.A."/>
            <person name="Kogej T."/>
            <person name="Sonjak S."/>
            <person name="Turk M."/>
            <person name="Zajc J."/>
            <person name="Zalar P."/>
            <person name="Grube M."/>
            <person name="Sun H."/>
            <person name="Han J."/>
            <person name="Sharma A."/>
            <person name="Chiniquy J."/>
            <person name="Ngan C.Y."/>
            <person name="Lipzen A."/>
            <person name="Barry K."/>
            <person name="Grigoriev I.V."/>
            <person name="Gunde-Cimerman N."/>
        </authorList>
    </citation>
    <scope>NUCLEOTIDE SEQUENCE [LARGE SCALE GENOMIC DNA]</scope>
    <source>
        <strain evidence="1 2">CBS 147.97</strain>
    </source>
</reference>
<dbReference type="GeneID" id="25412899"/>
<dbReference type="EMBL" id="KL584702">
    <property type="protein sequence ID" value="KEQ78003.1"/>
    <property type="molecule type" value="Genomic_DNA"/>
</dbReference>
<dbReference type="Proteomes" id="UP000027730">
    <property type="component" value="Unassembled WGS sequence"/>
</dbReference>
<dbReference type="OrthoDB" id="3889487at2759"/>
<sequence>MSDPMDFEWTIPQSPPFDISTFDPKTLSETFIETASLDPDLCLVDARPALEHATSRRDWVRRDTAVEVSPSVLALGKEPYPGLKVSHKVPPGYMTTVLDYNYSQPWFGDHIVLHYLTPARLLELGCINTDTTPVSNRFRIDPDVLAKANKSRLAPSYIGNHDGIHPILRRRNFNPTSDYEYECLKPTFRVVTKLLEMENALDLLWALGQRCTQVQGTKLKKDVYVYYTGQSTTQQRQETALELVQLAEYVQFSWGDTVSDGALAITENIVGKPGLRGGITSAGEVTIDDSFRYAIVDGSAVRANLYNPAATIESSFLRTQWWLATAIFHELGHVFRFNTSRLHIDVDPFCNDCRLAEEGFALTAAVLKGVIPTSIDANLKLVTSPFGMATWEWPGFFETIGLVHRRTAHEDGFNYANFDVIKMEYIRDFFSDEFWDQCYLRYGMSSFRAVGVRDRVFDENMAPNGKRVATIGLELEAEPWMPEVEEEGIVYEDRVLNFAGDKVIATKPKTAEQQMLADIAMSWIPENLKKLSAGMKAWIGRSPVKKKSPMKKKK</sequence>
<evidence type="ECO:0000313" key="2">
    <source>
        <dbReference type="Proteomes" id="UP000027730"/>
    </source>
</evidence>
<gene>
    <name evidence="1" type="ORF">M436DRAFT_59945</name>
</gene>
<dbReference type="HOGENOM" id="CLU_491734_0_0_1"/>
<accession>A0A074WXT3</accession>
<dbReference type="AlphaFoldDB" id="A0A074WXT3"/>
<organism evidence="1 2">
    <name type="scientific">Aureobasidium namibiae CBS 147.97</name>
    <dbReference type="NCBI Taxonomy" id="1043004"/>
    <lineage>
        <taxon>Eukaryota</taxon>
        <taxon>Fungi</taxon>
        <taxon>Dikarya</taxon>
        <taxon>Ascomycota</taxon>
        <taxon>Pezizomycotina</taxon>
        <taxon>Dothideomycetes</taxon>
        <taxon>Dothideomycetidae</taxon>
        <taxon>Dothideales</taxon>
        <taxon>Saccotheciaceae</taxon>
        <taxon>Aureobasidium</taxon>
    </lineage>
</organism>
<proteinExistence type="predicted"/>
<name>A0A074WXT3_9PEZI</name>
<evidence type="ECO:0000313" key="1">
    <source>
        <dbReference type="EMBL" id="KEQ78003.1"/>
    </source>
</evidence>
<protein>
    <submittedName>
        <fullName evidence="1">Uncharacterized protein</fullName>
    </submittedName>
</protein>